<dbReference type="eggNOG" id="COG2812">
    <property type="taxonomic scope" value="Bacteria"/>
</dbReference>
<dbReference type="InterPro" id="IPR027417">
    <property type="entry name" value="P-loop_NTPase"/>
</dbReference>
<dbReference type="SUPFAM" id="SSF48019">
    <property type="entry name" value="post-AAA+ oligomerization domain-like"/>
    <property type="match status" value="1"/>
</dbReference>
<evidence type="ECO:0000256" key="11">
    <source>
        <dbReference type="ARBA" id="ARBA00049244"/>
    </source>
</evidence>
<feature type="region of interest" description="Disordered" evidence="12">
    <location>
        <begin position="418"/>
        <end position="449"/>
    </location>
</feature>
<dbReference type="NCBIfam" id="TIGR02397">
    <property type="entry name" value="dnaX_nterm"/>
    <property type="match status" value="1"/>
</dbReference>
<gene>
    <name evidence="14" type="ORF">HMPREF9334_00630</name>
</gene>
<dbReference type="Proteomes" id="UP000004129">
    <property type="component" value="Unassembled WGS sequence"/>
</dbReference>
<dbReference type="SUPFAM" id="SSF52540">
    <property type="entry name" value="P-loop containing nucleoside triphosphate hydrolases"/>
    <property type="match status" value="1"/>
</dbReference>
<dbReference type="Gene3D" id="3.40.50.300">
    <property type="entry name" value="P-loop containing nucleotide triphosphate hydrolases"/>
    <property type="match status" value="1"/>
</dbReference>
<evidence type="ECO:0000256" key="6">
    <source>
        <dbReference type="ARBA" id="ARBA00022723"/>
    </source>
</evidence>
<evidence type="ECO:0000256" key="4">
    <source>
        <dbReference type="ARBA" id="ARBA00022695"/>
    </source>
</evidence>
<feature type="compositionally biased region" description="Acidic residues" evidence="12">
    <location>
        <begin position="599"/>
        <end position="618"/>
    </location>
</feature>
<dbReference type="HOGENOM" id="CLU_006229_0_3_9"/>
<dbReference type="InterPro" id="IPR012763">
    <property type="entry name" value="DNA_pol_III_sug/sutau_N"/>
</dbReference>
<feature type="domain" description="AAA+ ATPase" evidence="13">
    <location>
        <begin position="37"/>
        <end position="185"/>
    </location>
</feature>
<dbReference type="FunFam" id="1.10.8.60:FF:000013">
    <property type="entry name" value="DNA polymerase III subunit gamma/tau"/>
    <property type="match status" value="1"/>
</dbReference>
<evidence type="ECO:0000256" key="10">
    <source>
        <dbReference type="ARBA" id="ARBA00022932"/>
    </source>
</evidence>
<dbReference type="InterPro" id="IPR045085">
    <property type="entry name" value="HLD_clamp_pol_III_gamma_tau"/>
</dbReference>
<keyword evidence="9" id="KW-0067">ATP-binding</keyword>
<dbReference type="Pfam" id="PF12169">
    <property type="entry name" value="DNA_pol3_gamma3"/>
    <property type="match status" value="1"/>
</dbReference>
<dbReference type="InterPro" id="IPR008921">
    <property type="entry name" value="DNA_pol3_clamp-load_cplx_C"/>
</dbReference>
<dbReference type="InterPro" id="IPR003593">
    <property type="entry name" value="AAA+_ATPase"/>
</dbReference>
<reference evidence="14 15" key="1">
    <citation type="submission" date="2011-08" db="EMBL/GenBank/DDBJ databases">
        <title>The Genome Sequence of Selenomonas infelix ATCC 43532.</title>
        <authorList>
            <consortium name="The Broad Institute Genome Sequencing Platform"/>
            <person name="Earl A."/>
            <person name="Ward D."/>
            <person name="Feldgarden M."/>
            <person name="Gevers D."/>
            <person name="Izard J."/>
            <person name="Blanton J.M."/>
            <person name="Baranova O.V."/>
            <person name="Dewhirst F.E."/>
            <person name="Young S.K."/>
            <person name="Zeng Q."/>
            <person name="Gargeya S."/>
            <person name="Fitzgerald M."/>
            <person name="Haas B."/>
            <person name="Abouelleil A."/>
            <person name="Alvarado L."/>
            <person name="Arachchi H.M."/>
            <person name="Berlin A."/>
            <person name="Brown A."/>
            <person name="Chapman S.B."/>
            <person name="Chen Z."/>
            <person name="Dunbar C."/>
            <person name="Freedman E."/>
            <person name="Gearin G."/>
            <person name="Gellesch M."/>
            <person name="Goldberg J."/>
            <person name="Griggs A."/>
            <person name="Gujja S."/>
            <person name="Heiman D."/>
            <person name="Howarth C."/>
            <person name="Larson L."/>
            <person name="Lui A."/>
            <person name="MacDonald P.J.P."/>
            <person name="Montmayeur A."/>
            <person name="Murphy C."/>
            <person name="Neiman D."/>
            <person name="Pearson M."/>
            <person name="Priest M."/>
            <person name="Roberts A."/>
            <person name="Saif S."/>
            <person name="Shea T."/>
            <person name="Shenoy N."/>
            <person name="Sisk P."/>
            <person name="Stolte C."/>
            <person name="Sykes S."/>
            <person name="Wortman J."/>
            <person name="Nusbaum C."/>
            <person name="Birren B."/>
        </authorList>
    </citation>
    <scope>NUCLEOTIDE SEQUENCE [LARGE SCALE GENOMIC DNA]</scope>
    <source>
        <strain evidence="14 15">ATCC 43532</strain>
    </source>
</reference>
<evidence type="ECO:0000256" key="12">
    <source>
        <dbReference type="SAM" id="MobiDB-lite"/>
    </source>
</evidence>
<accession>G5GMZ9</accession>
<dbReference type="PANTHER" id="PTHR11669">
    <property type="entry name" value="REPLICATION FACTOR C / DNA POLYMERASE III GAMMA-TAU SUBUNIT"/>
    <property type="match status" value="1"/>
</dbReference>
<dbReference type="GO" id="GO:0006261">
    <property type="term" value="P:DNA-templated DNA replication"/>
    <property type="evidence" value="ECO:0007669"/>
    <property type="project" value="TreeGrafter"/>
</dbReference>
<dbReference type="GO" id="GO:0009360">
    <property type="term" value="C:DNA polymerase III complex"/>
    <property type="evidence" value="ECO:0007669"/>
    <property type="project" value="InterPro"/>
</dbReference>
<dbReference type="GO" id="GO:0046872">
    <property type="term" value="F:metal ion binding"/>
    <property type="evidence" value="ECO:0007669"/>
    <property type="project" value="UniProtKB-KW"/>
</dbReference>
<evidence type="ECO:0000256" key="7">
    <source>
        <dbReference type="ARBA" id="ARBA00022741"/>
    </source>
</evidence>
<dbReference type="STRING" id="679201.HMPREF9334_00630"/>
<evidence type="ECO:0000256" key="1">
    <source>
        <dbReference type="ARBA" id="ARBA00006360"/>
    </source>
</evidence>
<dbReference type="PATRIC" id="fig|679201.3.peg.633"/>
<evidence type="ECO:0000259" key="13">
    <source>
        <dbReference type="SMART" id="SM00382"/>
    </source>
</evidence>
<evidence type="ECO:0000256" key="2">
    <source>
        <dbReference type="ARBA" id="ARBA00012417"/>
    </source>
</evidence>
<keyword evidence="8" id="KW-0862">Zinc</keyword>
<dbReference type="Gene3D" id="1.10.8.60">
    <property type="match status" value="1"/>
</dbReference>
<comment type="similarity">
    <text evidence="1">Belongs to the DnaX/STICHEL family.</text>
</comment>
<dbReference type="RefSeq" id="WP_006692080.1">
    <property type="nucleotide sequence ID" value="NZ_JH376798.1"/>
</dbReference>
<dbReference type="EC" id="2.7.7.7" evidence="2"/>
<evidence type="ECO:0000313" key="14">
    <source>
        <dbReference type="EMBL" id="EHG21660.1"/>
    </source>
</evidence>
<dbReference type="FunFam" id="3.40.50.300:FF:000014">
    <property type="entry name" value="DNA polymerase III subunit gamma/tau"/>
    <property type="match status" value="1"/>
</dbReference>
<dbReference type="GO" id="GO:0005524">
    <property type="term" value="F:ATP binding"/>
    <property type="evidence" value="ECO:0007669"/>
    <property type="project" value="UniProtKB-KW"/>
</dbReference>
<keyword evidence="4" id="KW-0548">Nucleotidyltransferase</keyword>
<comment type="catalytic activity">
    <reaction evidence="11">
        <text>DNA(n) + a 2'-deoxyribonucleoside 5'-triphosphate = DNA(n+1) + diphosphate</text>
        <dbReference type="Rhea" id="RHEA:22508"/>
        <dbReference type="Rhea" id="RHEA-COMP:17339"/>
        <dbReference type="Rhea" id="RHEA-COMP:17340"/>
        <dbReference type="ChEBI" id="CHEBI:33019"/>
        <dbReference type="ChEBI" id="CHEBI:61560"/>
        <dbReference type="ChEBI" id="CHEBI:173112"/>
        <dbReference type="EC" id="2.7.7.7"/>
    </reaction>
</comment>
<feature type="region of interest" description="Disordered" evidence="12">
    <location>
        <begin position="566"/>
        <end position="618"/>
    </location>
</feature>
<dbReference type="GO" id="GO:0003887">
    <property type="term" value="F:DNA-directed DNA polymerase activity"/>
    <property type="evidence" value="ECO:0007669"/>
    <property type="project" value="UniProtKB-KW"/>
</dbReference>
<dbReference type="AlphaFoldDB" id="G5GMZ9"/>
<dbReference type="InterPro" id="IPR001270">
    <property type="entry name" value="ClpA/B"/>
</dbReference>
<keyword evidence="7" id="KW-0547">Nucleotide-binding</keyword>
<dbReference type="CDD" id="cd18137">
    <property type="entry name" value="HLD_clamp_pol_III_gamma_tau"/>
    <property type="match status" value="1"/>
</dbReference>
<evidence type="ECO:0000256" key="8">
    <source>
        <dbReference type="ARBA" id="ARBA00022833"/>
    </source>
</evidence>
<dbReference type="GO" id="GO:0003677">
    <property type="term" value="F:DNA binding"/>
    <property type="evidence" value="ECO:0007669"/>
    <property type="project" value="InterPro"/>
</dbReference>
<dbReference type="OrthoDB" id="9810148at2"/>
<dbReference type="NCBIfam" id="NF004046">
    <property type="entry name" value="PRK05563.1"/>
    <property type="match status" value="1"/>
</dbReference>
<name>G5GMZ9_9FIRM</name>
<keyword evidence="3" id="KW-0808">Transferase</keyword>
<comment type="caution">
    <text evidence="14">The sequence shown here is derived from an EMBL/GenBank/DDBJ whole genome shotgun (WGS) entry which is preliminary data.</text>
</comment>
<dbReference type="EMBL" id="ACZM01000005">
    <property type="protein sequence ID" value="EHG21660.1"/>
    <property type="molecule type" value="Genomic_DNA"/>
</dbReference>
<dbReference type="PRINTS" id="PR00300">
    <property type="entry name" value="CLPPROTEASEA"/>
</dbReference>
<dbReference type="Pfam" id="PF22608">
    <property type="entry name" value="DNAX_ATPase_lid"/>
    <property type="match status" value="1"/>
</dbReference>
<keyword evidence="6" id="KW-0479">Metal-binding</keyword>
<evidence type="ECO:0000313" key="15">
    <source>
        <dbReference type="Proteomes" id="UP000004129"/>
    </source>
</evidence>
<dbReference type="InterPro" id="IPR022754">
    <property type="entry name" value="DNA_pol_III_gamma-3"/>
</dbReference>
<dbReference type="SMART" id="SM00382">
    <property type="entry name" value="AAA"/>
    <property type="match status" value="1"/>
</dbReference>
<keyword evidence="15" id="KW-1185">Reference proteome</keyword>
<dbReference type="CDD" id="cd00009">
    <property type="entry name" value="AAA"/>
    <property type="match status" value="1"/>
</dbReference>
<protein>
    <recommendedName>
        <fullName evidence="2">DNA-directed DNA polymerase</fullName>
        <ecNumber evidence="2">2.7.7.7</ecNumber>
    </recommendedName>
</protein>
<organism evidence="14 15">
    <name type="scientific">Selenomonas infelix ATCC 43532</name>
    <dbReference type="NCBI Taxonomy" id="679201"/>
    <lineage>
        <taxon>Bacteria</taxon>
        <taxon>Bacillati</taxon>
        <taxon>Bacillota</taxon>
        <taxon>Negativicutes</taxon>
        <taxon>Selenomonadales</taxon>
        <taxon>Selenomonadaceae</taxon>
        <taxon>Selenomonas</taxon>
    </lineage>
</organism>
<evidence type="ECO:0000256" key="9">
    <source>
        <dbReference type="ARBA" id="ARBA00022840"/>
    </source>
</evidence>
<evidence type="ECO:0000256" key="3">
    <source>
        <dbReference type="ARBA" id="ARBA00022679"/>
    </source>
</evidence>
<feature type="compositionally biased region" description="Basic residues" evidence="12">
    <location>
        <begin position="425"/>
        <end position="435"/>
    </location>
</feature>
<dbReference type="Gene3D" id="1.20.272.10">
    <property type="match status" value="1"/>
</dbReference>
<dbReference type="Pfam" id="PF13177">
    <property type="entry name" value="DNA_pol3_delta2"/>
    <property type="match status" value="1"/>
</dbReference>
<feature type="compositionally biased region" description="Pro residues" evidence="12">
    <location>
        <begin position="569"/>
        <end position="583"/>
    </location>
</feature>
<sequence length="618" mass="66819">MSYVALYRRWRPETFADLVGQEHISHTLARAVTMGQTSHAYLFTGPRGTGKTSTAKILARALNCVEGPTLTPCGVCDSCRSINDGSSMDVFEIDAASNRGIDEIRDLRESVKFAPAAGHYKIYIIDEVHMLTTEAFNALLKTLEEPPPQVLFILATTEPHKVPATIQSRCQRYDFHRITVTEIRDRLTYVCQESGITADADALGIIAVQADGGMRDALSILDQCTALAEGVLTAERVQEALGLVGNAWTQKLAEQIAERDAAGLVTQLGELLQNGRELKQILAELAQYFRSLMIAGVGGALSAAELTEGQADDLRETAVRFTQDEIMAILQTLNETMQEIRSAPQPRIAVEAMLIGLCRPSEGTVEVTAPLVSNPADTARIARLEEEVRRLAAQLAGVGTAQAATVGSGATSAVAAISKPSAHPAQKKAAPKRIAKSGNADVPRPGAPRQLDGALWKKFEARLKERNRLASSLLSGADYEGATETHFFIRPATDMARDYIMKRHRAVFEEVMTELVGRPLLVVCTGDEEEIPPATSVLQEPAYPAPVAELLKIAGDGARVEEVAAPAMRPVPKPQPPAPPKPAAPAVEENAPYEVYEPTADEEAEMFDYDELPPDENT</sequence>
<keyword evidence="10" id="KW-0239">DNA-directed DNA polymerase</keyword>
<dbReference type="PANTHER" id="PTHR11669:SF0">
    <property type="entry name" value="PROTEIN STICHEL-LIKE 2"/>
    <property type="match status" value="1"/>
</dbReference>
<keyword evidence="5" id="KW-0235">DNA replication</keyword>
<evidence type="ECO:0000256" key="5">
    <source>
        <dbReference type="ARBA" id="ARBA00022705"/>
    </source>
</evidence>
<dbReference type="InterPro" id="IPR050238">
    <property type="entry name" value="DNA_Rep/Repair_Clamp_Loader"/>
</dbReference>
<proteinExistence type="inferred from homology"/>